<evidence type="ECO:0000256" key="4">
    <source>
        <dbReference type="PROSITE-ProRule" id="PRU00335"/>
    </source>
</evidence>
<dbReference type="GO" id="GO:0003700">
    <property type="term" value="F:DNA-binding transcription factor activity"/>
    <property type="evidence" value="ECO:0007669"/>
    <property type="project" value="TreeGrafter"/>
</dbReference>
<feature type="domain" description="HTH tetR-type" evidence="5">
    <location>
        <begin position="21"/>
        <end position="81"/>
    </location>
</feature>
<accession>A0A1H7Y5H9</accession>
<dbReference type="Proteomes" id="UP000199664">
    <property type="component" value="Unassembled WGS sequence"/>
</dbReference>
<keyword evidence="7" id="KW-1185">Reference proteome</keyword>
<keyword evidence="2 4" id="KW-0238">DNA-binding</keyword>
<proteinExistence type="predicted"/>
<feature type="DNA-binding region" description="H-T-H motif" evidence="4">
    <location>
        <begin position="44"/>
        <end position="63"/>
    </location>
</feature>
<evidence type="ECO:0000313" key="7">
    <source>
        <dbReference type="Proteomes" id="UP000199664"/>
    </source>
</evidence>
<dbReference type="SUPFAM" id="SSF48498">
    <property type="entry name" value="Tetracyclin repressor-like, C-terminal domain"/>
    <property type="match status" value="1"/>
</dbReference>
<dbReference type="InterPro" id="IPR036271">
    <property type="entry name" value="Tet_transcr_reg_TetR-rel_C_sf"/>
</dbReference>
<dbReference type="SUPFAM" id="SSF46689">
    <property type="entry name" value="Homeodomain-like"/>
    <property type="match status" value="1"/>
</dbReference>
<dbReference type="InterPro" id="IPR050109">
    <property type="entry name" value="HTH-type_TetR-like_transc_reg"/>
</dbReference>
<evidence type="ECO:0000256" key="1">
    <source>
        <dbReference type="ARBA" id="ARBA00023015"/>
    </source>
</evidence>
<evidence type="ECO:0000256" key="2">
    <source>
        <dbReference type="ARBA" id="ARBA00023125"/>
    </source>
</evidence>
<protein>
    <submittedName>
        <fullName evidence="6">DNA-binding transcriptional regulator, AcrR family</fullName>
    </submittedName>
</protein>
<dbReference type="PRINTS" id="PR00455">
    <property type="entry name" value="HTHTETR"/>
</dbReference>
<dbReference type="STRING" id="1036779.SAMN04515666_11137"/>
<dbReference type="InterPro" id="IPR009057">
    <property type="entry name" value="Homeodomain-like_sf"/>
</dbReference>
<dbReference type="PROSITE" id="PS50977">
    <property type="entry name" value="HTH_TETR_2"/>
    <property type="match status" value="1"/>
</dbReference>
<dbReference type="Pfam" id="PF00440">
    <property type="entry name" value="TetR_N"/>
    <property type="match status" value="1"/>
</dbReference>
<gene>
    <name evidence="6" type="ORF">SAMN04515666_11137</name>
</gene>
<evidence type="ECO:0000313" key="6">
    <source>
        <dbReference type="EMBL" id="SEM41243.1"/>
    </source>
</evidence>
<dbReference type="Pfam" id="PF17932">
    <property type="entry name" value="TetR_C_24"/>
    <property type="match status" value="1"/>
</dbReference>
<dbReference type="PANTHER" id="PTHR30055">
    <property type="entry name" value="HTH-TYPE TRANSCRIPTIONAL REGULATOR RUTR"/>
    <property type="match status" value="1"/>
</dbReference>
<reference evidence="7" key="1">
    <citation type="submission" date="2016-10" db="EMBL/GenBank/DDBJ databases">
        <authorList>
            <person name="Varghese N."/>
            <person name="Submissions S."/>
        </authorList>
    </citation>
    <scope>NUCLEOTIDE SEQUENCE [LARGE SCALE GENOMIC DNA]</scope>
    <source>
        <strain evidence="7">LMG 26383,CCUG 61248,R- 45681</strain>
    </source>
</reference>
<organism evidence="6 7">
    <name type="scientific">Bosea lupini</name>
    <dbReference type="NCBI Taxonomy" id="1036779"/>
    <lineage>
        <taxon>Bacteria</taxon>
        <taxon>Pseudomonadati</taxon>
        <taxon>Pseudomonadota</taxon>
        <taxon>Alphaproteobacteria</taxon>
        <taxon>Hyphomicrobiales</taxon>
        <taxon>Boseaceae</taxon>
        <taxon>Bosea</taxon>
    </lineage>
</organism>
<evidence type="ECO:0000256" key="3">
    <source>
        <dbReference type="ARBA" id="ARBA00023163"/>
    </source>
</evidence>
<dbReference type="Gene3D" id="1.10.357.10">
    <property type="entry name" value="Tetracycline Repressor, domain 2"/>
    <property type="match status" value="1"/>
</dbReference>
<dbReference type="GO" id="GO:0000976">
    <property type="term" value="F:transcription cis-regulatory region binding"/>
    <property type="evidence" value="ECO:0007669"/>
    <property type="project" value="TreeGrafter"/>
</dbReference>
<name>A0A1H7Y5H9_9HYPH</name>
<keyword evidence="3" id="KW-0804">Transcription</keyword>
<sequence>MRVRSARRPAGTATAQVTKPSPMRGEIVAAAAEIIVRKGYAACTMRAVAALVDMKAGSLYYHFKSKDEIVEEILNQGIETLHARVAEALRSLPADAPFAGRLSAAVGVHVASLVGKDQQHMHVYEHLPPVIKRRSRKMRETYTRLWLDLFAGGVASGEVDAGIDLHLLVPYFLGGLNRVPEWMRASGASSDQVAALAVTTLLDGIGAGR</sequence>
<dbReference type="AlphaFoldDB" id="A0A1H7Y5H9"/>
<dbReference type="PANTHER" id="PTHR30055:SF234">
    <property type="entry name" value="HTH-TYPE TRANSCRIPTIONAL REGULATOR BETI"/>
    <property type="match status" value="1"/>
</dbReference>
<evidence type="ECO:0000259" key="5">
    <source>
        <dbReference type="PROSITE" id="PS50977"/>
    </source>
</evidence>
<keyword evidence="1" id="KW-0805">Transcription regulation</keyword>
<dbReference type="EMBL" id="FOAN01000011">
    <property type="protein sequence ID" value="SEM41243.1"/>
    <property type="molecule type" value="Genomic_DNA"/>
</dbReference>
<dbReference type="InterPro" id="IPR001647">
    <property type="entry name" value="HTH_TetR"/>
</dbReference>
<dbReference type="InterPro" id="IPR041490">
    <property type="entry name" value="KstR2_TetR_C"/>
</dbReference>